<dbReference type="Gene3D" id="1.10.10.10">
    <property type="entry name" value="Winged helix-like DNA-binding domain superfamily/Winged helix DNA-binding domain"/>
    <property type="match status" value="1"/>
</dbReference>
<name>A0A1H2MCR1_9ACTN</name>
<dbReference type="SMART" id="SM00347">
    <property type="entry name" value="HTH_MARR"/>
    <property type="match status" value="1"/>
</dbReference>
<sequence length="175" mass="19068">MAVEELLTAGWRDEQVEVMERLRDWADTSVELNQHVSAWMGLPTSDANALGHITWSAESGRPLSPAQLARRIGMTSGATSVLLRRLEQGGHITRERSTTDLRRVSLHPTSSARERTRGFMAFSGTEIAATVRSADPDELRLVAAFLERMVLAGRAANERLAAGGVDPAATHRDPA</sequence>
<dbReference type="AlphaFoldDB" id="A0A1H2MCR1"/>
<dbReference type="InterPro" id="IPR000835">
    <property type="entry name" value="HTH_MarR-typ"/>
</dbReference>
<dbReference type="STRING" id="546874.SAMN04488544_1803"/>
<evidence type="ECO:0000313" key="3">
    <source>
        <dbReference type="Proteomes" id="UP000198825"/>
    </source>
</evidence>
<keyword evidence="3" id="KW-1185">Reference proteome</keyword>
<proteinExistence type="predicted"/>
<dbReference type="PANTHER" id="PTHR33164">
    <property type="entry name" value="TRANSCRIPTIONAL REGULATOR, MARR FAMILY"/>
    <property type="match status" value="1"/>
</dbReference>
<dbReference type="EMBL" id="LT629799">
    <property type="protein sequence ID" value="SDU90864.1"/>
    <property type="molecule type" value="Genomic_DNA"/>
</dbReference>
<dbReference type="Pfam" id="PF12802">
    <property type="entry name" value="MarR_2"/>
    <property type="match status" value="1"/>
</dbReference>
<evidence type="ECO:0000313" key="2">
    <source>
        <dbReference type="EMBL" id="SDU90864.1"/>
    </source>
</evidence>
<dbReference type="OrthoDB" id="162531at2"/>
<gene>
    <name evidence="2" type="ORF">SAMN04488544_1803</name>
</gene>
<organism evidence="2 3">
    <name type="scientific">Microlunatus sagamiharensis</name>
    <dbReference type="NCBI Taxonomy" id="546874"/>
    <lineage>
        <taxon>Bacteria</taxon>
        <taxon>Bacillati</taxon>
        <taxon>Actinomycetota</taxon>
        <taxon>Actinomycetes</taxon>
        <taxon>Propionibacteriales</taxon>
        <taxon>Propionibacteriaceae</taxon>
        <taxon>Microlunatus</taxon>
    </lineage>
</organism>
<evidence type="ECO:0000259" key="1">
    <source>
        <dbReference type="PROSITE" id="PS50995"/>
    </source>
</evidence>
<dbReference type="RefSeq" id="WP_091074133.1">
    <property type="nucleotide sequence ID" value="NZ_LT629799.1"/>
</dbReference>
<dbReference type="PROSITE" id="PS50995">
    <property type="entry name" value="HTH_MARR_2"/>
    <property type="match status" value="1"/>
</dbReference>
<feature type="domain" description="HTH marR-type" evidence="1">
    <location>
        <begin position="12"/>
        <end position="151"/>
    </location>
</feature>
<dbReference type="InterPro" id="IPR036388">
    <property type="entry name" value="WH-like_DNA-bd_sf"/>
</dbReference>
<dbReference type="PANTHER" id="PTHR33164:SF106">
    <property type="entry name" value="TRANSCRIPTIONAL REGULATORY PROTEIN"/>
    <property type="match status" value="1"/>
</dbReference>
<dbReference type="Proteomes" id="UP000198825">
    <property type="component" value="Chromosome I"/>
</dbReference>
<dbReference type="InterPro" id="IPR036390">
    <property type="entry name" value="WH_DNA-bd_sf"/>
</dbReference>
<dbReference type="SUPFAM" id="SSF46785">
    <property type="entry name" value="Winged helix' DNA-binding domain"/>
    <property type="match status" value="1"/>
</dbReference>
<reference evidence="3" key="1">
    <citation type="submission" date="2016-10" db="EMBL/GenBank/DDBJ databases">
        <authorList>
            <person name="Varghese N."/>
            <person name="Submissions S."/>
        </authorList>
    </citation>
    <scope>NUCLEOTIDE SEQUENCE [LARGE SCALE GENOMIC DNA]</scope>
    <source>
        <strain evidence="3">DSM 21743</strain>
    </source>
</reference>
<dbReference type="GO" id="GO:0006950">
    <property type="term" value="P:response to stress"/>
    <property type="evidence" value="ECO:0007669"/>
    <property type="project" value="TreeGrafter"/>
</dbReference>
<protein>
    <submittedName>
        <fullName evidence="2">MarR family protein</fullName>
    </submittedName>
</protein>
<dbReference type="GO" id="GO:0003700">
    <property type="term" value="F:DNA-binding transcription factor activity"/>
    <property type="evidence" value="ECO:0007669"/>
    <property type="project" value="InterPro"/>
</dbReference>
<dbReference type="InterPro" id="IPR039422">
    <property type="entry name" value="MarR/SlyA-like"/>
</dbReference>
<accession>A0A1H2MCR1</accession>